<dbReference type="Proteomes" id="UP000243745">
    <property type="component" value="Unassembled WGS sequence"/>
</dbReference>
<proteinExistence type="predicted"/>
<evidence type="ECO:0000313" key="2">
    <source>
        <dbReference type="Proteomes" id="UP000243745"/>
    </source>
</evidence>
<dbReference type="RefSeq" id="WP_093143364.1">
    <property type="nucleotide sequence ID" value="NZ_FOXF01000053.1"/>
</dbReference>
<dbReference type="OrthoDB" id="7068720at2"/>
<evidence type="ECO:0000313" key="1">
    <source>
        <dbReference type="EMBL" id="SFP67399.1"/>
    </source>
</evidence>
<gene>
    <name evidence="1" type="ORF">SAMN02910344_02030</name>
</gene>
<reference evidence="1 2" key="1">
    <citation type="submission" date="2016-10" db="EMBL/GenBank/DDBJ databases">
        <authorList>
            <person name="Varghese N."/>
            <person name="Submissions S."/>
        </authorList>
    </citation>
    <scope>NUCLEOTIDE SEQUENCE [LARGE SCALE GENOMIC DNA]</scope>
    <source>
        <strain evidence="1 2">DSM 1361</strain>
    </source>
</reference>
<dbReference type="EMBL" id="FOXF01000053">
    <property type="protein sequence ID" value="SFP67399.1"/>
    <property type="molecule type" value="Genomic_DNA"/>
</dbReference>
<dbReference type="AlphaFoldDB" id="A0A662ZJR8"/>
<protein>
    <submittedName>
        <fullName evidence="1">Uncharacterized protein</fullName>
    </submittedName>
</protein>
<sequence length="242" mass="28266">MFDKNIKGWVSNSIDDGKIIGWLINIKSSEPRIAIIKINDSYSKEIMCNQKRSNPKRYTKHLNNGFKIFLDAQFLGALSKENHIELIDKATNKVVAKSIVNISQEELKRLETELNKNISDYNLINNSGYFNSLYYRLHTPSLWFNKKEEVLNHFLKIGWLQGKNPSFLFNTKAYLENNPNIKNEHINPLVHFLKNEKKSEVIAAKNNGYLQRLKNALKYPIRVKREYKNLLAEIKSLNNLKK</sequence>
<keyword evidence="2" id="KW-1185">Reference proteome</keyword>
<accession>A0A662ZJR8</accession>
<name>A0A662ZJR8_9GAMM</name>
<organism evidence="1 2">
    <name type="scientific">Ruminobacter amylophilus</name>
    <dbReference type="NCBI Taxonomy" id="867"/>
    <lineage>
        <taxon>Bacteria</taxon>
        <taxon>Pseudomonadati</taxon>
        <taxon>Pseudomonadota</taxon>
        <taxon>Gammaproteobacteria</taxon>
        <taxon>Aeromonadales</taxon>
        <taxon>Succinivibrionaceae</taxon>
        <taxon>Ruminobacter</taxon>
    </lineage>
</organism>